<reference evidence="2 3" key="1">
    <citation type="journal article" date="2018" name="Front. Plant Sci.">
        <title>Red Clover (Trifolium pratense) and Zigzag Clover (T. medium) - A Picture of Genomic Similarities and Differences.</title>
        <authorList>
            <person name="Dluhosova J."/>
            <person name="Istvanek J."/>
            <person name="Nedelnik J."/>
            <person name="Repkova J."/>
        </authorList>
    </citation>
    <scope>NUCLEOTIDE SEQUENCE [LARGE SCALE GENOMIC DNA]</scope>
    <source>
        <strain evidence="3">cv. 10/8</strain>
        <tissue evidence="2">Leaf</tissue>
    </source>
</reference>
<dbReference type="Proteomes" id="UP000265520">
    <property type="component" value="Unassembled WGS sequence"/>
</dbReference>
<evidence type="ECO:0000256" key="1">
    <source>
        <dbReference type="SAM" id="MobiDB-lite"/>
    </source>
</evidence>
<evidence type="ECO:0000313" key="2">
    <source>
        <dbReference type="EMBL" id="MCH85848.1"/>
    </source>
</evidence>
<protein>
    <submittedName>
        <fullName evidence="2">Uncharacterized protein</fullName>
    </submittedName>
</protein>
<proteinExistence type="predicted"/>
<feature type="compositionally biased region" description="Basic and acidic residues" evidence="1">
    <location>
        <begin position="45"/>
        <end position="59"/>
    </location>
</feature>
<name>A0A392MGH7_9FABA</name>
<feature type="non-terminal residue" evidence="2">
    <location>
        <position position="97"/>
    </location>
</feature>
<organism evidence="2 3">
    <name type="scientific">Trifolium medium</name>
    <dbReference type="NCBI Taxonomy" id="97028"/>
    <lineage>
        <taxon>Eukaryota</taxon>
        <taxon>Viridiplantae</taxon>
        <taxon>Streptophyta</taxon>
        <taxon>Embryophyta</taxon>
        <taxon>Tracheophyta</taxon>
        <taxon>Spermatophyta</taxon>
        <taxon>Magnoliopsida</taxon>
        <taxon>eudicotyledons</taxon>
        <taxon>Gunneridae</taxon>
        <taxon>Pentapetalae</taxon>
        <taxon>rosids</taxon>
        <taxon>fabids</taxon>
        <taxon>Fabales</taxon>
        <taxon>Fabaceae</taxon>
        <taxon>Papilionoideae</taxon>
        <taxon>50 kb inversion clade</taxon>
        <taxon>NPAAA clade</taxon>
        <taxon>Hologalegina</taxon>
        <taxon>IRL clade</taxon>
        <taxon>Trifolieae</taxon>
        <taxon>Trifolium</taxon>
    </lineage>
</organism>
<evidence type="ECO:0000313" key="3">
    <source>
        <dbReference type="Proteomes" id="UP000265520"/>
    </source>
</evidence>
<comment type="caution">
    <text evidence="2">The sequence shown here is derived from an EMBL/GenBank/DDBJ whole genome shotgun (WGS) entry which is preliminary data.</text>
</comment>
<keyword evidence="3" id="KW-1185">Reference proteome</keyword>
<feature type="region of interest" description="Disordered" evidence="1">
    <location>
        <begin position="45"/>
        <end position="69"/>
    </location>
</feature>
<sequence>MCFVCFSSWSLVMRFSVRDYGFSSTKMSDNILRFTLPLLHSDGSVEHKSHDDESPPHSEGKKRKTRSHMWNNVTKIPGASLSLFSHEVIEEIHRLEQ</sequence>
<dbReference type="AlphaFoldDB" id="A0A392MGH7"/>
<dbReference type="EMBL" id="LXQA010009253">
    <property type="protein sequence ID" value="MCH85848.1"/>
    <property type="molecule type" value="Genomic_DNA"/>
</dbReference>
<accession>A0A392MGH7</accession>
<gene>
    <name evidence="2" type="ORF">A2U01_0006700</name>
</gene>